<feature type="transmembrane region" description="Helical" evidence="1">
    <location>
        <begin position="394"/>
        <end position="414"/>
    </location>
</feature>
<reference evidence="4" key="1">
    <citation type="submission" date="2021-06" db="EMBL/GenBank/DDBJ databases">
        <authorList>
            <person name="Kallberg Y."/>
            <person name="Tangrot J."/>
            <person name="Rosling A."/>
        </authorList>
    </citation>
    <scope>NUCLEOTIDE SEQUENCE</scope>
    <source>
        <strain evidence="4">FL130A</strain>
    </source>
</reference>
<dbReference type="Pfam" id="PF19316">
    <property type="entry name" value="PIGO_PIGG"/>
    <property type="match status" value="2"/>
</dbReference>
<evidence type="ECO:0000256" key="2">
    <source>
        <dbReference type="SAM" id="MobiDB-lite"/>
    </source>
</evidence>
<dbReference type="InterPro" id="IPR045687">
    <property type="entry name" value="PIGG/GPI7_C"/>
</dbReference>
<comment type="caution">
    <text evidence="4">The sequence shown here is derived from an EMBL/GenBank/DDBJ whole genome shotgun (WGS) entry which is preliminary data.</text>
</comment>
<feature type="transmembrane region" description="Helical" evidence="1">
    <location>
        <begin position="712"/>
        <end position="733"/>
    </location>
</feature>
<feature type="domain" description="GPI ethanolamine phosphate transferase 2 C-terminal" evidence="3">
    <location>
        <begin position="586"/>
        <end position="733"/>
    </location>
</feature>
<evidence type="ECO:0000313" key="5">
    <source>
        <dbReference type="Proteomes" id="UP000789508"/>
    </source>
</evidence>
<evidence type="ECO:0000313" key="4">
    <source>
        <dbReference type="EMBL" id="CAG8627419.1"/>
    </source>
</evidence>
<dbReference type="GO" id="GO:0005789">
    <property type="term" value="C:endoplasmic reticulum membrane"/>
    <property type="evidence" value="ECO:0007669"/>
    <property type="project" value="UniProtKB-SubCell"/>
</dbReference>
<dbReference type="AlphaFoldDB" id="A0A9N9D628"/>
<keyword evidence="1" id="KW-0337">GPI-anchor biosynthesis</keyword>
<feature type="domain" description="GPI ethanolamine phosphate transferase 2 C-terminal" evidence="3">
    <location>
        <begin position="343"/>
        <end position="552"/>
    </location>
</feature>
<dbReference type="Proteomes" id="UP000789508">
    <property type="component" value="Unassembled WGS sequence"/>
</dbReference>
<evidence type="ECO:0000259" key="3">
    <source>
        <dbReference type="Pfam" id="PF19316"/>
    </source>
</evidence>
<accession>A0A9N9D628</accession>
<evidence type="ECO:0000256" key="1">
    <source>
        <dbReference type="RuleBase" id="RU367106"/>
    </source>
</evidence>
<feature type="transmembrane region" description="Helical" evidence="1">
    <location>
        <begin position="606"/>
        <end position="628"/>
    </location>
</feature>
<feature type="transmembrane region" description="Helical" evidence="1">
    <location>
        <begin position="350"/>
        <end position="373"/>
    </location>
</feature>
<feature type="transmembrane region" description="Helical" evidence="1">
    <location>
        <begin position="444"/>
        <end position="465"/>
    </location>
</feature>
<keyword evidence="1" id="KW-0808">Transferase</keyword>
<comment type="similarity">
    <text evidence="1">Belongs to the PIGG/PIGN/PIGO family. PIGG subfamily.</text>
</comment>
<comment type="subcellular location">
    <subcellularLocation>
        <location evidence="1">Endoplasmic reticulum membrane</location>
        <topology evidence="1">Multi-pass membrane protein</topology>
    </subcellularLocation>
</comment>
<dbReference type="GO" id="GO:0006506">
    <property type="term" value="P:GPI anchor biosynthetic process"/>
    <property type="evidence" value="ECO:0007669"/>
    <property type="project" value="UniProtKB-KW"/>
</dbReference>
<proteinExistence type="inferred from homology"/>
<sequence length="737" mass="84642">MKFKKSGTVPNFLDAILNIAESDTSSSLAYQDNWLVQMKQARNMTISFFGDDTWIKLFPGLFHKTDGTTSFFATDTVEVDLNVTRHVIPELSDPNWDIIILHYLGLDHVGHSSGPYSSLMKPKQGEMDQVAKTIFDIILEQDAQRMKVNPNAKPTLLILCGDHGMNEAGNHGGSSIGETSTVFVLLSSKFGMFTRLPATFDTPSEPESFRYYGFVNQVDLVPTLCFLFGVPIPKNNLGKVILEVFGDLSELETLRLLQLNAYQLSELLQNFDRDPNYLDTWNDCEFDNENAQERLQCLYNLAHYYHSKALLVTNNDTTFTIKSRKFYEQFIYETSSRLSSSFSEYNLGSIYVGIACMIVTNIAFMALLIYPTCNRNHILRINSSNKQNIWNVQRILISIGIIQLCIMMFASSYIEEEHQFWYYWMQTMWIGLLFSSIKIKQNPISLLTLTILGQLIVVRLIRSWNQTGQKYAGEIDLRYYLKIKYLGVMWILFFATISGLVITTLNQIRKSFNEARRLCLGKFMQHLNLFLHSFFAIITVFVAFLILTYKLASDDAILSISLFIKFLFNGDNYEQREIKIVNNTEGNSNSMASVDLGNSYIGVNEYHVFSVGLLTFFANWAGPIWWTIAWNVTRQEISNIQQQKRTETRPENQSFNESKDENFSKDSPFFDYLIHTSSFHALVLLCLSIAVTILRNHLFIWTVFSPKYLYQIVWNVLFHLGFGVLVSGILHSLESIK</sequence>
<feature type="transmembrane region" description="Helical" evidence="1">
    <location>
        <begin position="529"/>
        <end position="549"/>
    </location>
</feature>
<dbReference type="OrthoDB" id="272139at2759"/>
<feature type="transmembrane region" description="Helical" evidence="1">
    <location>
        <begin position="679"/>
        <end position="700"/>
    </location>
</feature>
<name>A0A9N9D628_9GLOM</name>
<feature type="transmembrane region" description="Helical" evidence="1">
    <location>
        <begin position="420"/>
        <end position="437"/>
    </location>
</feature>
<keyword evidence="1" id="KW-0472">Membrane</keyword>
<dbReference type="PANTHER" id="PTHR23072">
    <property type="entry name" value="PHOSPHATIDYLINOSITOL GLYCAN-RELATED"/>
    <property type="match status" value="1"/>
</dbReference>
<dbReference type="Gene3D" id="3.40.720.10">
    <property type="entry name" value="Alkaline Phosphatase, subunit A"/>
    <property type="match status" value="1"/>
</dbReference>
<comment type="pathway">
    <text evidence="1">Glycolipid biosynthesis; glycosylphosphatidylinositol-anchor biosynthesis.</text>
</comment>
<protein>
    <recommendedName>
        <fullName evidence="1">GPI ethanolamine phosphate transferase 2</fullName>
    </recommendedName>
</protein>
<feature type="transmembrane region" description="Helical" evidence="1">
    <location>
        <begin position="485"/>
        <end position="508"/>
    </location>
</feature>
<feature type="region of interest" description="Disordered" evidence="2">
    <location>
        <begin position="641"/>
        <end position="661"/>
    </location>
</feature>
<keyword evidence="5" id="KW-1185">Reference proteome</keyword>
<keyword evidence="1" id="KW-0256">Endoplasmic reticulum</keyword>
<dbReference type="SUPFAM" id="SSF53649">
    <property type="entry name" value="Alkaline phosphatase-like"/>
    <property type="match status" value="1"/>
</dbReference>
<keyword evidence="1" id="KW-1133">Transmembrane helix</keyword>
<dbReference type="InterPro" id="IPR039527">
    <property type="entry name" value="PIGG/GPI7"/>
</dbReference>
<comment type="function">
    <text evidence="1">Ethanolamine phosphate transferase involved in glycosylphosphatidylinositol-anchor biosynthesis. Transfers ethanolamine phosphate to the GPI second mannose.</text>
</comment>
<dbReference type="InterPro" id="IPR017850">
    <property type="entry name" value="Alkaline_phosphatase_core_sf"/>
</dbReference>
<dbReference type="GO" id="GO:0051267">
    <property type="term" value="F:CP2 mannose-ethanolamine phosphotransferase activity"/>
    <property type="evidence" value="ECO:0007669"/>
    <property type="project" value="TreeGrafter"/>
</dbReference>
<dbReference type="EMBL" id="CAJVPS010006644">
    <property type="protein sequence ID" value="CAG8627419.1"/>
    <property type="molecule type" value="Genomic_DNA"/>
</dbReference>
<gene>
    <name evidence="4" type="ORF">ALEPTO_LOCUS9218</name>
</gene>
<organism evidence="4 5">
    <name type="scientific">Ambispora leptoticha</name>
    <dbReference type="NCBI Taxonomy" id="144679"/>
    <lineage>
        <taxon>Eukaryota</taxon>
        <taxon>Fungi</taxon>
        <taxon>Fungi incertae sedis</taxon>
        <taxon>Mucoromycota</taxon>
        <taxon>Glomeromycotina</taxon>
        <taxon>Glomeromycetes</taxon>
        <taxon>Archaeosporales</taxon>
        <taxon>Ambisporaceae</taxon>
        <taxon>Ambispora</taxon>
    </lineage>
</organism>
<dbReference type="PANTHER" id="PTHR23072:SF0">
    <property type="entry name" value="GPI ETHANOLAMINE PHOSPHATE TRANSFERASE 2"/>
    <property type="match status" value="1"/>
</dbReference>
<keyword evidence="1" id="KW-0812">Transmembrane</keyword>